<sequence>MYRGLPLLVKNKFIYRCERTRNHRSYWLCIRYKTHKCKGRIICQNNSVLKETEHCHMDDRRRLNHSDQKLVDLSQINIGCWVKSVPPRFSSNARKATSTPRRMLVETKEEKPDALLDEYIPSQRGYPLLVVQNYLFRKNRGKYWRCIRCTKYNCRSRVILKEDMVVNIGKHTHGPETAKIQMGRKIRDSAVSPVATDGGNFLVANPLATCSTSKKAPVCLHDDMKPQPKIWYTVPLTFVANRRGTQNLHYRGYVYVRKKGYHHTMNWVCCKSNKKLGNCRARVCTEGDSKIRFGAKWHNHKPLK</sequence>
<accession>A0A182JNK1</accession>
<proteinExistence type="predicted"/>
<dbReference type="GO" id="GO:0008270">
    <property type="term" value="F:zinc ion binding"/>
    <property type="evidence" value="ECO:0007669"/>
    <property type="project" value="UniProtKB-KW"/>
</dbReference>
<evidence type="ECO:0000259" key="4">
    <source>
        <dbReference type="Pfam" id="PF04500"/>
    </source>
</evidence>
<evidence type="ECO:0000256" key="3">
    <source>
        <dbReference type="ARBA" id="ARBA00022833"/>
    </source>
</evidence>
<dbReference type="PANTHER" id="PTHR31665:SF0">
    <property type="entry name" value="FLYWCH FAMILY MEMBER 2"/>
    <property type="match status" value="1"/>
</dbReference>
<reference evidence="5" key="2">
    <citation type="submission" date="2020-05" db="UniProtKB">
        <authorList>
            <consortium name="EnsemblMetazoa"/>
        </authorList>
    </citation>
    <scope>IDENTIFICATION</scope>
    <source>
        <strain evidence="5">ACHKN1017</strain>
    </source>
</reference>
<dbReference type="VEuPathDB" id="VectorBase:ACHR000085"/>
<protein>
    <recommendedName>
        <fullName evidence="4">FLYWCH-type domain-containing protein</fullName>
    </recommendedName>
</protein>
<feature type="domain" description="FLYWCH-type" evidence="4">
    <location>
        <begin position="119"/>
        <end position="173"/>
    </location>
</feature>
<keyword evidence="6" id="KW-1185">Reference proteome</keyword>
<dbReference type="PANTHER" id="PTHR31665">
    <property type="entry name" value="FLYWCH FAMILY MEMBER 2-RELATED"/>
    <property type="match status" value="1"/>
</dbReference>
<evidence type="ECO:0000313" key="5">
    <source>
        <dbReference type="EnsemblMetazoa" id="ACHR000085-PA"/>
    </source>
</evidence>
<dbReference type="InterPro" id="IPR007588">
    <property type="entry name" value="Znf_FLYWCH"/>
</dbReference>
<feature type="domain" description="FLYWCH-type" evidence="4">
    <location>
        <begin position="3"/>
        <end position="56"/>
    </location>
</feature>
<keyword evidence="2" id="KW-0863">Zinc-finger</keyword>
<evidence type="ECO:0000256" key="2">
    <source>
        <dbReference type="ARBA" id="ARBA00022771"/>
    </source>
</evidence>
<dbReference type="AlphaFoldDB" id="A0A182JNK1"/>
<dbReference type="EnsemblMetazoa" id="ACHR000085-RA">
    <property type="protein sequence ID" value="ACHR000085-PA"/>
    <property type="gene ID" value="ACHR000085"/>
</dbReference>
<dbReference type="Pfam" id="PF04500">
    <property type="entry name" value="FLYWCH"/>
    <property type="match status" value="3"/>
</dbReference>
<keyword evidence="1" id="KW-0479">Metal-binding</keyword>
<evidence type="ECO:0000256" key="1">
    <source>
        <dbReference type="ARBA" id="ARBA00022723"/>
    </source>
</evidence>
<keyword evidence="3" id="KW-0862">Zinc</keyword>
<organism evidence="5 6">
    <name type="scientific">Anopheles christyi</name>
    <dbReference type="NCBI Taxonomy" id="43041"/>
    <lineage>
        <taxon>Eukaryota</taxon>
        <taxon>Metazoa</taxon>
        <taxon>Ecdysozoa</taxon>
        <taxon>Arthropoda</taxon>
        <taxon>Hexapoda</taxon>
        <taxon>Insecta</taxon>
        <taxon>Pterygota</taxon>
        <taxon>Neoptera</taxon>
        <taxon>Endopterygota</taxon>
        <taxon>Diptera</taxon>
        <taxon>Nematocera</taxon>
        <taxon>Culicoidea</taxon>
        <taxon>Culicidae</taxon>
        <taxon>Anophelinae</taxon>
        <taxon>Anopheles</taxon>
    </lineage>
</organism>
<dbReference type="Gene3D" id="2.20.25.240">
    <property type="match status" value="3"/>
</dbReference>
<evidence type="ECO:0000313" key="6">
    <source>
        <dbReference type="Proteomes" id="UP000075881"/>
    </source>
</evidence>
<reference evidence="6" key="1">
    <citation type="submission" date="2013-03" db="EMBL/GenBank/DDBJ databases">
        <title>The Genome Sequence of Anopheles christyi ACHKN1017.</title>
        <authorList>
            <consortium name="The Broad Institute Genomics Platform"/>
            <person name="Neafsey D.E."/>
            <person name="Besansky N."/>
            <person name="Walker B."/>
            <person name="Young S.K."/>
            <person name="Zeng Q."/>
            <person name="Gargeya S."/>
            <person name="Fitzgerald M."/>
            <person name="Haas B."/>
            <person name="Abouelleil A."/>
            <person name="Allen A.W."/>
            <person name="Alvarado L."/>
            <person name="Arachchi H.M."/>
            <person name="Berlin A.M."/>
            <person name="Chapman S.B."/>
            <person name="Gainer-Dewar J."/>
            <person name="Goldberg J."/>
            <person name="Griggs A."/>
            <person name="Gujja S."/>
            <person name="Hansen M."/>
            <person name="Howarth C."/>
            <person name="Imamovic A."/>
            <person name="Ireland A."/>
            <person name="Larimer J."/>
            <person name="McCowan C."/>
            <person name="Murphy C."/>
            <person name="Pearson M."/>
            <person name="Poon T.W."/>
            <person name="Priest M."/>
            <person name="Roberts A."/>
            <person name="Saif S."/>
            <person name="Shea T."/>
            <person name="Sisk P."/>
            <person name="Sykes S."/>
            <person name="Wortman J."/>
            <person name="Nusbaum C."/>
            <person name="Birren B."/>
        </authorList>
    </citation>
    <scope>NUCLEOTIDE SEQUENCE [LARGE SCALE GENOMIC DNA]</scope>
    <source>
        <strain evidence="6">ACHKN1017</strain>
    </source>
</reference>
<dbReference type="InterPro" id="IPR040312">
    <property type="entry name" value="FWCH1/FWCH2"/>
</dbReference>
<feature type="domain" description="FLYWCH-type" evidence="4">
    <location>
        <begin position="238"/>
        <end position="300"/>
    </location>
</feature>
<name>A0A182JNK1_9DIPT</name>
<dbReference type="STRING" id="43041.A0A182JNK1"/>
<dbReference type="Proteomes" id="UP000075881">
    <property type="component" value="Unassembled WGS sequence"/>
</dbReference>